<dbReference type="InterPro" id="IPR043772">
    <property type="entry name" value="MBG_3"/>
</dbReference>
<dbReference type="Proteomes" id="UP000824179">
    <property type="component" value="Unassembled WGS sequence"/>
</dbReference>
<feature type="region of interest" description="Disordered" evidence="1">
    <location>
        <begin position="4855"/>
        <end position="4904"/>
    </location>
</feature>
<protein>
    <recommendedName>
        <fullName evidence="3">MBG domain-containing protein</fullName>
    </recommendedName>
</protein>
<reference evidence="4" key="2">
    <citation type="journal article" date="2021" name="PeerJ">
        <title>Extensive microbial diversity within the chicken gut microbiome revealed by metagenomics and culture.</title>
        <authorList>
            <person name="Gilroy R."/>
            <person name="Ravi A."/>
            <person name="Getino M."/>
            <person name="Pursley I."/>
            <person name="Horton D.L."/>
            <person name="Alikhan N.F."/>
            <person name="Baker D."/>
            <person name="Gharbi K."/>
            <person name="Hall N."/>
            <person name="Watson M."/>
            <person name="Adriaenssens E.M."/>
            <person name="Foster-Nyarko E."/>
            <person name="Jarju S."/>
            <person name="Secka A."/>
            <person name="Antonio M."/>
            <person name="Oren A."/>
            <person name="Chaudhuri R.R."/>
            <person name="La Ragione R."/>
            <person name="Hildebrand F."/>
            <person name="Pallen M.J."/>
        </authorList>
    </citation>
    <scope>NUCLEOTIDE SEQUENCE</scope>
    <source>
        <strain evidence="4">ChiW25-3613</strain>
    </source>
</reference>
<evidence type="ECO:0000256" key="1">
    <source>
        <dbReference type="SAM" id="MobiDB-lite"/>
    </source>
</evidence>
<name>A0A9D1AEZ0_9FIRM</name>
<keyword evidence="2" id="KW-0812">Transmembrane</keyword>
<feature type="transmembrane region" description="Helical" evidence="2">
    <location>
        <begin position="4825"/>
        <end position="4841"/>
    </location>
</feature>
<dbReference type="Pfam" id="PF18887">
    <property type="entry name" value="MBG_3"/>
    <property type="match status" value="3"/>
</dbReference>
<dbReference type="EMBL" id="DVHB01000036">
    <property type="protein sequence ID" value="HIR39073.1"/>
    <property type="molecule type" value="Genomic_DNA"/>
</dbReference>
<reference evidence="4" key="1">
    <citation type="submission" date="2020-10" db="EMBL/GenBank/DDBJ databases">
        <authorList>
            <person name="Gilroy R."/>
        </authorList>
    </citation>
    <scope>NUCLEOTIDE SEQUENCE</scope>
    <source>
        <strain evidence="4">ChiW25-3613</strain>
    </source>
</reference>
<feature type="transmembrane region" description="Helical" evidence="2">
    <location>
        <begin position="4752"/>
        <end position="4778"/>
    </location>
</feature>
<comment type="caution">
    <text evidence="4">The sequence shown here is derived from an EMBL/GenBank/DDBJ whole genome shotgun (WGS) entry which is preliminary data.</text>
</comment>
<keyword evidence="2" id="KW-0472">Membrane</keyword>
<feature type="domain" description="MBG" evidence="3">
    <location>
        <begin position="3983"/>
        <end position="4016"/>
    </location>
</feature>
<gene>
    <name evidence="4" type="ORF">IAB90_01700</name>
</gene>
<accession>A0A9D1AEZ0</accession>
<evidence type="ECO:0000259" key="3">
    <source>
        <dbReference type="Pfam" id="PF18887"/>
    </source>
</evidence>
<keyword evidence="2" id="KW-1133">Transmembrane helix</keyword>
<feature type="compositionally biased region" description="Acidic residues" evidence="1">
    <location>
        <begin position="4884"/>
        <end position="4894"/>
    </location>
</feature>
<proteinExistence type="predicted"/>
<evidence type="ECO:0000313" key="5">
    <source>
        <dbReference type="Proteomes" id="UP000824179"/>
    </source>
</evidence>
<feature type="domain" description="MBG" evidence="3">
    <location>
        <begin position="2317"/>
        <end position="2391"/>
    </location>
</feature>
<feature type="compositionally biased region" description="Low complexity" evidence="1">
    <location>
        <begin position="4855"/>
        <end position="4868"/>
    </location>
</feature>
<evidence type="ECO:0000313" key="4">
    <source>
        <dbReference type="EMBL" id="HIR39073.1"/>
    </source>
</evidence>
<feature type="domain" description="MBG" evidence="3">
    <location>
        <begin position="4365"/>
        <end position="4439"/>
    </location>
</feature>
<organism evidence="4 5">
    <name type="scientific">Candidatus Coproplasma stercoripullorum</name>
    <dbReference type="NCBI Taxonomy" id="2840751"/>
    <lineage>
        <taxon>Bacteria</taxon>
        <taxon>Bacillati</taxon>
        <taxon>Bacillota</taxon>
        <taxon>Clostridia</taxon>
        <taxon>Eubacteriales</taxon>
        <taxon>Candidatus Coproplasma</taxon>
    </lineage>
</organism>
<evidence type="ECO:0000256" key="2">
    <source>
        <dbReference type="SAM" id="Phobius"/>
    </source>
</evidence>
<sequence>MLRSKKWLIGILAAILLICAALSLAFLPGPATEANAEPNSLAADFDDDYQLAESGDYKKAYVDGEYLVFTTDMQWSAVAENLVVTYYDESGSPSVIAYDSSGVNGYTFTGNTYVDNGTSVTVTVAYNGLQTTVDLGTLYDRAVVGITVSAGTQSRNIPSSYSGNVNDLASEIKSYFPDFSLTATYNNGEEEEHTSSLSSYFTFSGDLYIANDSNDNEKEIEVTYIGSDASQSVNAELSAAFNANVDASEILGGSFSGEIAADQYALQPVDLGGLYINIIYSSSLRSKRVEFANAPAGRYTVQYFTGEYDESEGEENNYGLTEQAGEYAACLTRDTTYIKVTYTESGQNFSSFIEIDKDVELQSMPQPVFDNTSGTYGDDDSLSKTMSGFVSDGMKITYTAVDAENSATSYGSTGLTINDNQDGTVSIVANAAGVYTITVELTDGNYQWATGNAEIGGTDNRFLTYTWRVNKAAAANVTVDIDDWTYGETASDPSASVSDDSTTTFEYYYYGTPNGGVETDREDATTTRPGAAGSYYVYATIISSRNYLSGSSEPAQFTISRATVTPPVIESKTYNGGTQTSGLSETDDYTVISDVGGTNADEYSVTLELKDSDNYKWSDQNDGVAQTTVKWQITARQLSMPGFVSGSQMYADRDLTFTIADYDANYKDQFGDAYGIVISGVTGTNGASATINGSTVTAKDVAVYTVTISLNNAGGVTNYAWAEGVTANEDGTVTLTFEIITGENSLEFTISGWTYGETANSPDVVDLEFGNPDDIKYTYFYKPFGSEDSWQNLGSNQEFNAGEYYVVGKIGATDNYGAAEYGGEDVTGFTVARRGVDRPEISGEYVYNGGEQTVELSDNSGTYYSVTENGTQTNAGTYQVTVTLNDNYKWSDETSTAAGINRTCTLEWTINAKELSAPVLGEPSSGSYTDQNITAAITNWAGFEDEEGDGVGIAVSVSGLVNDNAVATVPVFGNGTITVVNAGTYTVTVRLNNADDVTNYAWANGVDSDSDGVVILKFAIAQADNSVSVDLSALDGLTYGEEFNAENIEITAGFGGSKAEITYYYKAFYPEESSYVEVDSPKNAGDYYVVVNISGTSDYKGTDCGSAETTHFVIAKQLVDVPTLSGGTDSAHPGRYFQYQANTPQAPGVVVVELDGSLYERSINGGADSINRGNYWLTVTLKDFNNYEWSDSGLDTDDSGDLKDHIEEGVIHMWYRITAIRYSADVNIEGWVYGGYDSAQNSPELDLSNTGLSESDLADVQSAYAQATFIYLSVGEDGTLTEIDGRPAEAGSYVARITIAETGNCEQMTFTSDPFEIEEAELAVEYSVYGNGSSVAYNAQDNAAFTITSVTAKTDDGTTCGETSLDAGQYTVEYSTTGTDGWQTGIPEVRKADTYTYYFRITGVANHEDYSGSFTVTITQAEVEVIWNAPGTITYNGSDQLLDDENHDPVVTASVNLLGDDGQNISLAVSVQGGGEFKNANAEGEYYTLEASFGSNVSDDILGNYELTAYTNIYTIERLAVTIVAEGGTSVYGEDPNPQWDYADGSAPFVDDGISVSVGTDASDTADVGESYRTYITGIVPADDGALTQEELEELLKNYTINGTAGESFEGYTADDENSYGGAWIITARPISVAITTHDGYEYSGENQYVGVAADAAQGYAPLTGDYAPQFNVAYTFGGSASDEVIHAGSYNYSITVNSNYQIVSVTGTEGTLSDNTVTGSFDIAPHTITSGELNWDGTTFTYNGENQAPSESPLQLASFTGKGDDGTIRLVTTPDRDFINAGAYTFTATALVEGDYAASDYKLPKTLTHGYTMQHRTVEITIGSVGGDGSVEYGDELPAFSWNYSGNSTDDPDAQFVTTDGDPAEFYTLSANVATEVIDGVTYITGSQNDYAITATVVEDYADILANYSVDINNGTLSVSARRISVTINPVDSVYGDADDIAETLAALSATVSEDTPLYTGDTQGEVFSLSANIDTNTSVGNYPIVLTNKMEGCYVIIYEVSNRLYEVTPASIEVNVTPSDNLIYTGINQFSDAFDATANTADAEDDKTVTWQFSTDDRTYSDSVELKNADTYTVYYKVSDPDGNHNDASGSFTVTIGKATLNVTVTGSTTYGENAPSDANYEIGVGENELQGTDRVQSIGLVAGETFIINHEYSVGDDAGTYLLTITDNTDGEYLANYTITYTQGTEDGGEYSGSLLTVNQREITLQIADIDVDYGDEPGTLSLALTGGSFYNGHSESNFLGYLSVNSESDGTGSVITPSNELARGTYYIIGNDDNTGIAANYAITFIGETYDDYGLYQVAVTTISIVVTPPDPVYTGEEKPVVATTATPNVSFEYSYEKWDAETEAWIGLGENVVPTDVGTYRVTIESKNDNYSVNASQSVNTFYITPAKITNVSVSAYGGQYGTEYDGETHRVATEYSATTVNNQEITWTFSLDGTNYYGIDDENVLLKDVLRGEDGNYTYYTVHYRVTAPNHGDITGTFNVTIIPHTITIDWAEEDFTYNGTQQTVTATYDSFEADDIALEVSPVVDDSDFATFVNVGNYTFRVSFADGDGGSSNYELPLVATNSYTMKAAYVEVALQIPSQVYTGETFNTLVGEKGADYTVSGDMYSQGGTPDDLGIVITINGTAGATNVGSYDVTASWDNDNYSVTFADSTFNGAFVITAAGITQVSVSDKVFEYSGASRFDEAVADISASTVDGTDATWIYSLTDGSETGEGYNESLVLRNVLRDGDDAVIAYTVYYKITADNHADYYGQFEVTINPAEVSVVWCDDDFTYTGSDQSGSVTAYYVAAHDGNVEVTLDTALTNGGEFTDVNGGADYSFTATFAGDELDNNYSLASATADFHMQKAELVWDTEFTWADTGNESYAWIYGDADLMGNRTSPVAELANNGNFTITEGEEQYGITVEYFTDEDCLVPFGDEFSSATNAGVYYARVTVPATDNYGYGADLTEDLVVIYSFEVEQKAVSLAWSPNSEVFDGSLKTSTLNYQSFMQIGEPSGTGPDSSTVDFTFTNNAGEHTATMSATSVGTYGVTVTLDDENGANYKWSIYDNDDDESNDGIRSFFVSWSITSEENGWEVTLSITEWTYGEYDDGINYPEADAVYGEVEFYFTAAGASEPAEGNYNNLTHVIPQNAGTYWVVAVVEGTTDYGSLWATEQFTIHQATVEAPVMPAGGWNYTGDALSVTLGIDNGLDLSIMAISSMSDGLSASADGQSRTFSAVNAGSYDIGISLTNSNYTWAGDVTADENGVVFLTWTITGAVNSWTEELSIVGWTYGQAPSAPAAASMYGEVVFTYYQFVDGEYVAVEAPGYLTNAGTYYVTAKVDASADGNYGALAETGYYEFDILKADYSQSDIEAIIWSNTVVEYTGQPQSPIAVNLPAGLDGITLGYEVEERTDAGTYTLKVTFSTSSPNYNVPSDGTVEFEITAKVVEVDWCEDNFTYNGENQSGYVAATYTDINGDEQPLEISVSGGEFIYVNEDGYTFTAAMPEGVTNYVLPEDASAVFHILPAEVTVTIGNQSATYTGSDLSGELDDSMYDVTAGKVYNDDLEITLYITSGEAVAAGPYTIGGTSANANYSVTFIPGVFMVEGLGIEVEITPGGGTFGGEITEATAEVVGGTPDGVTLAITYTGRANDGTEYVNSESAPTQAGTYTVRVTVGGNTNYYISGIDVATMIIARAYVQLPDIDSKPYNGSAQTADIADNALYTFEQGDDWIDAGSYEIVFTLTDSNNYRWESASGDTATAIFQITRAEISVTAPVVPSSGQQYTYGDTVSPSGSTVLSGGQTVTFAQPYYVYSADPNSGYTAAVPTEVGVYYVRAAVAATDNYSGATSGYVMFEIVRAEVELPKLEYETSVYDGTEQTNLLSGYISSAMAIDIGSLTATTVESGLELRATVVGVYEITITLNDSHNYVWAGGEDTLTLTWEITQATENAVTVTVTGGGTVYGNALEVVVGAAFGEDAATLAWYADNNGERGELLTGQPTDAGTYWVVATIEDTENYVGGEGSAQFTITPAQVTAPVFSGEDVSYDGEAHTASVSGVNTSLMDIDSESTLVYSGGSWIITETDAAEYTITVSLLDTHNYVWADGEQIGTSNDIVFTWTISQGENEWTEELSIEGWTYGQTPGSPSAEAKFGEVEFTYYEYEGGVRGDEITPDRLTPAGSYLVVATVEGNSNFAGLETELEFVVEKADYDISGITWSNTAVKYTGQPQSPVAGNLPAGLDGIMLGYEVGSATNAGTYTLTVTFSNSSPNYNVPASTTVEFVISRLAVSADWCEDDFTYTGYDQSGSVTATYTDVFGNEHELEVTLTSADEFINVNASGYTFTATFMAGDAASVNYLLGNATAVFHIRAAQVRLNINPGGGTYGGVITPATATVVGAEGVAVSITYSGTANDGTVYSNSTAVPTQAGSYTVRATISDTNYTVVGGNTAVMVIERATVAVPDAGSKTYTGNPLTSDLASNSRYSVEQGDDWINVGEYEVTLTLTDPYNYRWENGDGTATAIFRITRAGNSVTPPEVEDVYAYGDEIVPTGSVALHGTVYYVFSADEDFSEYSLTAPTAVGVYYVRAMVDATANYEGCVSEGVRFEIVSAVVAVPELDFTSSVFDGSEQFNAISGADTAIMDITADCEIVTDGVMGLSATNAGTYTVTFTLKDGISYAFSTGEREVTLTWSISRMALEKPAADDSYFMENGDPLTYMPEGFDEELMNIVGNVQDAAGEYIVSVTLADPDNYVWADGTTDPVLFTFTVDVNYLWLIILLSVLLILAIIALVVLAVLLAKRRNNKSDDDPEGGTPANDGAYGFALLAASPLITSTAQIWICVGLGIALAVVIAIDIVLAVKLKKAAAFEGNAEAAAAGDAEGAEEGNAGVTAGDNAEGAEAGVEAAEEGSAEAAEESGNKGADSQ</sequence>